<name>A0ABD6F0R3_9BILA</name>
<dbReference type="SUPFAM" id="SSF50729">
    <property type="entry name" value="PH domain-like"/>
    <property type="match status" value="1"/>
</dbReference>
<reference evidence="1 2" key="1">
    <citation type="submission" date="2024-08" db="EMBL/GenBank/DDBJ databases">
        <title>Gnathostoma spinigerum genome.</title>
        <authorList>
            <person name="Gonzalez-Bertolin B."/>
            <person name="Monzon S."/>
            <person name="Zaballos A."/>
            <person name="Jimenez P."/>
            <person name="Dekumyoy P."/>
            <person name="Varona S."/>
            <person name="Cuesta I."/>
            <person name="Sumanam S."/>
            <person name="Adisakwattana P."/>
            <person name="Gasser R.B."/>
            <person name="Hernandez-Gonzalez A."/>
            <person name="Young N.D."/>
            <person name="Perteguer M.J."/>
        </authorList>
    </citation>
    <scope>NUCLEOTIDE SEQUENCE [LARGE SCALE GENOMIC DNA]</scope>
    <source>
        <strain evidence="1">AL3</strain>
        <tissue evidence="1">Liver</tissue>
    </source>
</reference>
<comment type="caution">
    <text evidence="1">The sequence shown here is derived from an EMBL/GenBank/DDBJ whole genome shotgun (WGS) entry which is preliminary data.</text>
</comment>
<dbReference type="Proteomes" id="UP001608902">
    <property type="component" value="Unassembled WGS sequence"/>
</dbReference>
<organism evidence="1 2">
    <name type="scientific">Gnathostoma spinigerum</name>
    <dbReference type="NCBI Taxonomy" id="75299"/>
    <lineage>
        <taxon>Eukaryota</taxon>
        <taxon>Metazoa</taxon>
        <taxon>Ecdysozoa</taxon>
        <taxon>Nematoda</taxon>
        <taxon>Chromadorea</taxon>
        <taxon>Rhabditida</taxon>
        <taxon>Spirurina</taxon>
        <taxon>Gnathostomatomorpha</taxon>
        <taxon>Gnathostomatoidea</taxon>
        <taxon>Gnathostomatidae</taxon>
        <taxon>Gnathostoma</taxon>
    </lineage>
</organism>
<keyword evidence="2" id="KW-1185">Reference proteome</keyword>
<accession>A0ABD6F0R3</accession>
<dbReference type="AlphaFoldDB" id="A0ABD6F0R3"/>
<protein>
    <submittedName>
        <fullName evidence="1">Uncharacterized protein</fullName>
    </submittedName>
</protein>
<evidence type="ECO:0000313" key="2">
    <source>
        <dbReference type="Proteomes" id="UP001608902"/>
    </source>
</evidence>
<proteinExistence type="predicted"/>
<gene>
    <name evidence="1" type="ORF">AB6A40_009882</name>
</gene>
<evidence type="ECO:0000313" key="1">
    <source>
        <dbReference type="EMBL" id="MFH4983173.1"/>
    </source>
</evidence>
<dbReference type="EMBL" id="JBGFUD010011329">
    <property type="protein sequence ID" value="MFH4983173.1"/>
    <property type="molecule type" value="Genomic_DNA"/>
</dbReference>
<sequence>MPSESDSPNVSRKLTISQFIIPVNGAVMDEPSSSTKGLNTFPKTMCGFMDKIEQRIIGGTYSKRYWFALSQDSPYLYWYRKEGGISCVGRVSLVGAAFTFDPRQTGRFEIQFVLGFVNPVLSILLILVQ</sequence>